<keyword evidence="2" id="KW-1185">Reference proteome</keyword>
<dbReference type="AlphaFoldDB" id="A0A286PHD6"/>
<accession>A0A286PHD6</accession>
<comment type="caution">
    <text evidence="1">The sequence shown here is derived from an EMBL/GenBank/DDBJ whole genome shotgun (WGS) entry which is preliminary data.</text>
</comment>
<sequence>MIGQRGAHGLVRQARLTCGGLSYQENKAAGRQQLHDAIVNVARHVGRYAMTPRTRTVSDNLVCTRTWFIRIPCGMDSEQNRIWHFPY</sequence>
<proteinExistence type="predicted"/>
<reference evidence="2" key="1">
    <citation type="submission" date="2017-05" db="EMBL/GenBank/DDBJ databases">
        <title>Streptomyces olivochromogenes NBRC 3561 whole genome shotgun sequence.</title>
        <authorList>
            <person name="Dohra H."/>
            <person name="Kodani S."/>
        </authorList>
    </citation>
    <scope>NUCLEOTIDE SEQUENCE [LARGE SCALE GENOMIC DNA]</scope>
    <source>
        <strain evidence="2">NBRC 3561</strain>
    </source>
</reference>
<gene>
    <name evidence="1" type="ORF">SO3561_10540</name>
</gene>
<protein>
    <submittedName>
        <fullName evidence="1">Uncharacterized protein</fullName>
    </submittedName>
</protein>
<dbReference type="EMBL" id="BDQI01000075">
    <property type="protein sequence ID" value="GAX58965.1"/>
    <property type="molecule type" value="Genomic_DNA"/>
</dbReference>
<evidence type="ECO:0000313" key="1">
    <source>
        <dbReference type="EMBL" id="GAX58965.1"/>
    </source>
</evidence>
<organism evidence="1 2">
    <name type="scientific">Streptomyces olivochromogenes</name>
    <dbReference type="NCBI Taxonomy" id="1963"/>
    <lineage>
        <taxon>Bacteria</taxon>
        <taxon>Bacillati</taxon>
        <taxon>Actinomycetota</taxon>
        <taxon>Actinomycetes</taxon>
        <taxon>Kitasatosporales</taxon>
        <taxon>Streptomycetaceae</taxon>
        <taxon>Streptomyces</taxon>
    </lineage>
</organism>
<dbReference type="Proteomes" id="UP000217446">
    <property type="component" value="Unassembled WGS sequence"/>
</dbReference>
<evidence type="ECO:0000313" key="2">
    <source>
        <dbReference type="Proteomes" id="UP000217446"/>
    </source>
</evidence>
<name>A0A286PHD6_STROL</name>